<dbReference type="EMBL" id="GBRH01226264">
    <property type="protein sequence ID" value="JAD71631.1"/>
    <property type="molecule type" value="Transcribed_RNA"/>
</dbReference>
<reference evidence="1" key="2">
    <citation type="journal article" date="2015" name="Data Brief">
        <title>Shoot transcriptome of the giant reed, Arundo donax.</title>
        <authorList>
            <person name="Barrero R.A."/>
            <person name="Guerrero F.D."/>
            <person name="Moolhuijzen P."/>
            <person name="Goolsby J.A."/>
            <person name="Tidwell J."/>
            <person name="Bellgard S.E."/>
            <person name="Bellgard M.I."/>
        </authorList>
    </citation>
    <scope>NUCLEOTIDE SEQUENCE</scope>
    <source>
        <tissue evidence="1">Shoot tissue taken approximately 20 cm above the soil surface</tissue>
    </source>
</reference>
<accession>A0A0A9C7X2</accession>
<reference evidence="1" key="1">
    <citation type="submission" date="2014-09" db="EMBL/GenBank/DDBJ databases">
        <authorList>
            <person name="Magalhaes I.L.F."/>
            <person name="Oliveira U."/>
            <person name="Santos F.R."/>
            <person name="Vidigal T.H.D.A."/>
            <person name="Brescovit A.D."/>
            <person name="Santos A.J."/>
        </authorList>
    </citation>
    <scope>NUCLEOTIDE SEQUENCE</scope>
    <source>
        <tissue evidence="1">Shoot tissue taken approximately 20 cm above the soil surface</tissue>
    </source>
</reference>
<name>A0A0A9C7X2_ARUDO</name>
<dbReference type="AlphaFoldDB" id="A0A0A9C7X2"/>
<proteinExistence type="predicted"/>
<organism evidence="1">
    <name type="scientific">Arundo donax</name>
    <name type="common">Giant reed</name>
    <name type="synonym">Donax arundinaceus</name>
    <dbReference type="NCBI Taxonomy" id="35708"/>
    <lineage>
        <taxon>Eukaryota</taxon>
        <taxon>Viridiplantae</taxon>
        <taxon>Streptophyta</taxon>
        <taxon>Embryophyta</taxon>
        <taxon>Tracheophyta</taxon>
        <taxon>Spermatophyta</taxon>
        <taxon>Magnoliopsida</taxon>
        <taxon>Liliopsida</taxon>
        <taxon>Poales</taxon>
        <taxon>Poaceae</taxon>
        <taxon>PACMAD clade</taxon>
        <taxon>Arundinoideae</taxon>
        <taxon>Arundineae</taxon>
        <taxon>Arundo</taxon>
    </lineage>
</organism>
<evidence type="ECO:0000313" key="1">
    <source>
        <dbReference type="EMBL" id="JAD71631.1"/>
    </source>
</evidence>
<sequence>MWKSRILNIRSFAATLEITTLTSLKYSKTK</sequence>
<protein>
    <submittedName>
        <fullName evidence="1">Uncharacterized protein</fullName>
    </submittedName>
</protein>